<keyword evidence="5 10" id="KW-0276">Fatty acid metabolism</keyword>
<keyword evidence="6 10" id="KW-1133">Transmembrane helix</keyword>
<feature type="transmembrane region" description="Helical" evidence="10">
    <location>
        <begin position="66"/>
        <end position="86"/>
    </location>
</feature>
<proteinExistence type="inferred from homology"/>
<comment type="catalytic activity">
    <reaction evidence="10">
        <text>a very-long-chain acyl-CoA + malonyl-CoA + H(+) = a very-long-chain 3-oxoacyl-CoA + CO2 + CoA</text>
        <dbReference type="Rhea" id="RHEA:32727"/>
        <dbReference type="ChEBI" id="CHEBI:15378"/>
        <dbReference type="ChEBI" id="CHEBI:16526"/>
        <dbReference type="ChEBI" id="CHEBI:57287"/>
        <dbReference type="ChEBI" id="CHEBI:57384"/>
        <dbReference type="ChEBI" id="CHEBI:90725"/>
        <dbReference type="ChEBI" id="CHEBI:90736"/>
        <dbReference type="EC" id="2.3.1.199"/>
    </reaction>
</comment>
<evidence type="ECO:0000256" key="7">
    <source>
        <dbReference type="ARBA" id="ARBA00023098"/>
    </source>
</evidence>
<dbReference type="InterPro" id="IPR002076">
    <property type="entry name" value="ELO_fam"/>
</dbReference>
<feature type="transmembrane region" description="Helical" evidence="10">
    <location>
        <begin position="199"/>
        <end position="222"/>
    </location>
</feature>
<keyword evidence="12" id="KW-1185">Reference proteome</keyword>
<evidence type="ECO:0000256" key="5">
    <source>
        <dbReference type="ARBA" id="ARBA00022832"/>
    </source>
</evidence>
<evidence type="ECO:0000256" key="9">
    <source>
        <dbReference type="ARBA" id="ARBA00023160"/>
    </source>
</evidence>
<dbReference type="GO" id="GO:0034625">
    <property type="term" value="P:fatty acid elongation, monounsaturated fatty acid"/>
    <property type="evidence" value="ECO:0007669"/>
    <property type="project" value="TreeGrafter"/>
</dbReference>
<evidence type="ECO:0000256" key="4">
    <source>
        <dbReference type="ARBA" id="ARBA00022692"/>
    </source>
</evidence>
<evidence type="ECO:0000256" key="10">
    <source>
        <dbReference type="RuleBase" id="RU361115"/>
    </source>
</evidence>
<evidence type="ECO:0000313" key="12">
    <source>
        <dbReference type="Proteomes" id="UP000708208"/>
    </source>
</evidence>
<dbReference type="EMBL" id="CAJVCH010354903">
    <property type="protein sequence ID" value="CAG7815872.1"/>
    <property type="molecule type" value="Genomic_DNA"/>
</dbReference>
<keyword evidence="2 10" id="KW-0444">Lipid biosynthesis</keyword>
<keyword evidence="3 10" id="KW-0808">Transferase</keyword>
<keyword evidence="4 10" id="KW-0812">Transmembrane</keyword>
<evidence type="ECO:0000256" key="6">
    <source>
        <dbReference type="ARBA" id="ARBA00022989"/>
    </source>
</evidence>
<reference evidence="11" key="1">
    <citation type="submission" date="2021-06" db="EMBL/GenBank/DDBJ databases">
        <authorList>
            <person name="Hodson N. C."/>
            <person name="Mongue J. A."/>
            <person name="Jaron S. K."/>
        </authorList>
    </citation>
    <scope>NUCLEOTIDE SEQUENCE</scope>
</reference>
<dbReference type="OrthoDB" id="10259681at2759"/>
<dbReference type="InterPro" id="IPR030457">
    <property type="entry name" value="ELO_CS"/>
</dbReference>
<evidence type="ECO:0000256" key="8">
    <source>
        <dbReference type="ARBA" id="ARBA00023136"/>
    </source>
</evidence>
<dbReference type="PANTHER" id="PTHR11157:SF17">
    <property type="entry name" value="ELONGATION OF VERY LONG CHAIN FATTY ACIDS PROTEIN 6"/>
    <property type="match status" value="1"/>
</dbReference>
<name>A0A8J2KG32_9HEXA</name>
<accession>A0A8J2KG32</accession>
<dbReference type="AlphaFoldDB" id="A0A8J2KG32"/>
<dbReference type="PANTHER" id="PTHR11157">
    <property type="entry name" value="FATTY ACID ACYL TRANSFERASE-RELATED"/>
    <property type="match status" value="1"/>
</dbReference>
<dbReference type="GO" id="GO:0005789">
    <property type="term" value="C:endoplasmic reticulum membrane"/>
    <property type="evidence" value="ECO:0007669"/>
    <property type="project" value="TreeGrafter"/>
</dbReference>
<evidence type="ECO:0000313" key="11">
    <source>
        <dbReference type="EMBL" id="CAG7815872.1"/>
    </source>
</evidence>
<dbReference type="EC" id="2.3.1.199" evidence="10"/>
<gene>
    <name evidence="11" type="ORF">AFUS01_LOCUS26521</name>
</gene>
<dbReference type="PROSITE" id="PS01188">
    <property type="entry name" value="ELO"/>
    <property type="match status" value="1"/>
</dbReference>
<keyword evidence="9 10" id="KW-0275">Fatty acid biosynthesis</keyword>
<evidence type="ECO:0000256" key="2">
    <source>
        <dbReference type="ARBA" id="ARBA00022516"/>
    </source>
</evidence>
<dbReference type="GO" id="GO:0030148">
    <property type="term" value="P:sphingolipid biosynthetic process"/>
    <property type="evidence" value="ECO:0007669"/>
    <property type="project" value="TreeGrafter"/>
</dbReference>
<feature type="transmembrane region" description="Helical" evidence="10">
    <location>
        <begin position="143"/>
        <end position="163"/>
    </location>
</feature>
<dbReference type="Pfam" id="PF01151">
    <property type="entry name" value="ELO"/>
    <property type="match status" value="1"/>
</dbReference>
<feature type="transmembrane region" description="Helical" evidence="10">
    <location>
        <begin position="237"/>
        <end position="256"/>
    </location>
</feature>
<evidence type="ECO:0000256" key="3">
    <source>
        <dbReference type="ARBA" id="ARBA00022679"/>
    </source>
</evidence>
<keyword evidence="7 10" id="KW-0443">Lipid metabolism</keyword>
<feature type="transmembrane region" description="Helical" evidence="10">
    <location>
        <begin position="169"/>
        <end position="187"/>
    </location>
</feature>
<evidence type="ECO:0000256" key="1">
    <source>
        <dbReference type="ARBA" id="ARBA00004141"/>
    </source>
</evidence>
<protein>
    <recommendedName>
        <fullName evidence="10">Elongation of very long chain fatty acids protein</fullName>
        <ecNumber evidence="10">2.3.1.199</ecNumber>
    </recommendedName>
    <alternativeName>
        <fullName evidence="10">Very-long-chain 3-oxoacyl-CoA synthase</fullName>
    </alternativeName>
</protein>
<dbReference type="GO" id="GO:0034626">
    <property type="term" value="P:fatty acid elongation, polyunsaturated fatty acid"/>
    <property type="evidence" value="ECO:0007669"/>
    <property type="project" value="TreeGrafter"/>
</dbReference>
<organism evidence="11 12">
    <name type="scientific">Allacma fusca</name>
    <dbReference type="NCBI Taxonomy" id="39272"/>
    <lineage>
        <taxon>Eukaryota</taxon>
        <taxon>Metazoa</taxon>
        <taxon>Ecdysozoa</taxon>
        <taxon>Arthropoda</taxon>
        <taxon>Hexapoda</taxon>
        <taxon>Collembola</taxon>
        <taxon>Symphypleona</taxon>
        <taxon>Sminthuridae</taxon>
        <taxon>Allacma</taxon>
    </lineage>
</organism>
<comment type="similarity">
    <text evidence="10">Belongs to the ELO family.</text>
</comment>
<dbReference type="GO" id="GO:0042761">
    <property type="term" value="P:very long-chain fatty acid biosynthetic process"/>
    <property type="evidence" value="ECO:0007669"/>
    <property type="project" value="TreeGrafter"/>
</dbReference>
<dbReference type="GO" id="GO:0009922">
    <property type="term" value="F:fatty acid elongase activity"/>
    <property type="evidence" value="ECO:0007669"/>
    <property type="project" value="UniProtKB-EC"/>
</dbReference>
<comment type="caution">
    <text evidence="11">The sequence shown here is derived from an EMBL/GenBank/DDBJ whole genome shotgun (WGS) entry which is preliminary data.</text>
</comment>
<sequence>MEIQLQFHPESHVKPLEWEKFNFPKSVKWMEQHWHYSFIFSLMYILIIHAGQMMMKNRRPFKLKSLLFLWNVSLAIFSIAGFLRTFPEIAKLLTEDSGFHKSVCSREQQTIATAFWSLLSAWSKVAELFDTAFVVLRKQPLIFLHWYHHTSVLLFTWFTYTSMDPSNRWFLSMNYFIHGIMYAYYALKATGVKVPRSISVVITSLQILQMIMGVTVNVYSLVVRAVGTPCARKDMDVAVGLLMYFSYMILFGNFFYKAYLKSSSKKRV</sequence>
<dbReference type="GO" id="GO:0019367">
    <property type="term" value="P:fatty acid elongation, saturated fatty acid"/>
    <property type="evidence" value="ECO:0007669"/>
    <property type="project" value="TreeGrafter"/>
</dbReference>
<dbReference type="Proteomes" id="UP000708208">
    <property type="component" value="Unassembled WGS sequence"/>
</dbReference>
<comment type="subcellular location">
    <subcellularLocation>
        <location evidence="1">Membrane</location>
        <topology evidence="1">Multi-pass membrane protein</topology>
    </subcellularLocation>
</comment>
<feature type="transmembrane region" description="Helical" evidence="10">
    <location>
        <begin position="34"/>
        <end position="54"/>
    </location>
</feature>
<keyword evidence="8 10" id="KW-0472">Membrane</keyword>